<dbReference type="Gene3D" id="1.10.10.10">
    <property type="entry name" value="Winged helix-like DNA-binding domain superfamily/Winged helix DNA-binding domain"/>
    <property type="match status" value="1"/>
</dbReference>
<dbReference type="InterPro" id="IPR036390">
    <property type="entry name" value="WH_DNA-bd_sf"/>
</dbReference>
<evidence type="ECO:0000256" key="1">
    <source>
        <dbReference type="ARBA" id="ARBA00023015"/>
    </source>
</evidence>
<sequence>MEKFIPLTDLTNNSKAIKEPPLQSTFEKYEKKFKALADQKRLHILNLLCQQDSSCVCDLSELIDMPQSKLSYHLKILLDANLIQKETKGTWSYYTVNTEEINHLLSPELCCLFRPSNCC</sequence>
<dbReference type="STRING" id="1321606.SAMD00020551_3640"/>
<evidence type="ECO:0000256" key="3">
    <source>
        <dbReference type="ARBA" id="ARBA00023163"/>
    </source>
</evidence>
<protein>
    <submittedName>
        <fullName evidence="5">Arsenical resistance operon repressor</fullName>
    </submittedName>
</protein>
<dbReference type="InterPro" id="IPR001845">
    <property type="entry name" value="HTH_ArsR_DNA-bd_dom"/>
</dbReference>
<dbReference type="InterPro" id="IPR036388">
    <property type="entry name" value="WH-like_DNA-bd_sf"/>
</dbReference>
<dbReference type="CDD" id="cd00090">
    <property type="entry name" value="HTH_ARSR"/>
    <property type="match status" value="1"/>
</dbReference>
<feature type="domain" description="HTH arsR-type" evidence="4">
    <location>
        <begin position="22"/>
        <end position="116"/>
    </location>
</feature>
<dbReference type="Pfam" id="PF01022">
    <property type="entry name" value="HTH_5"/>
    <property type="match status" value="1"/>
</dbReference>
<proteinExistence type="predicted"/>
<evidence type="ECO:0000313" key="6">
    <source>
        <dbReference type="Proteomes" id="UP000031014"/>
    </source>
</evidence>
<dbReference type="AlphaFoldDB" id="A0A0A8X6F1"/>
<comment type="caution">
    <text evidence="5">The sequence shown here is derived from an EMBL/GenBank/DDBJ whole genome shotgun (WGS) entry which is preliminary data.</text>
</comment>
<dbReference type="PROSITE" id="PS50987">
    <property type="entry name" value="HTH_ARSR_2"/>
    <property type="match status" value="1"/>
</dbReference>
<dbReference type="EMBL" id="BASE01000083">
    <property type="protein sequence ID" value="GAM15483.1"/>
    <property type="molecule type" value="Genomic_DNA"/>
</dbReference>
<dbReference type="GO" id="GO:0003700">
    <property type="term" value="F:DNA-binding transcription factor activity"/>
    <property type="evidence" value="ECO:0007669"/>
    <property type="project" value="InterPro"/>
</dbReference>
<dbReference type="InterPro" id="IPR051081">
    <property type="entry name" value="HTH_MetalResp_TranReg"/>
</dbReference>
<dbReference type="PANTHER" id="PTHR33154">
    <property type="entry name" value="TRANSCRIPTIONAL REGULATOR, ARSR FAMILY"/>
    <property type="match status" value="1"/>
</dbReference>
<evidence type="ECO:0000256" key="2">
    <source>
        <dbReference type="ARBA" id="ARBA00023125"/>
    </source>
</evidence>
<dbReference type="GO" id="GO:0003677">
    <property type="term" value="F:DNA binding"/>
    <property type="evidence" value="ECO:0007669"/>
    <property type="project" value="UniProtKB-KW"/>
</dbReference>
<keyword evidence="1" id="KW-0805">Transcription regulation</keyword>
<dbReference type="PRINTS" id="PR00778">
    <property type="entry name" value="HTHARSR"/>
</dbReference>
<reference evidence="5 6" key="1">
    <citation type="submission" date="2013-06" db="EMBL/GenBank/DDBJ databases">
        <title>Whole genome shotgun sequence of Bacillus selenatarsenatis SF-1.</title>
        <authorList>
            <person name="Kuroda M."/>
            <person name="Sei K."/>
            <person name="Yamashita M."/>
            <person name="Ike M."/>
        </authorList>
    </citation>
    <scope>NUCLEOTIDE SEQUENCE [LARGE SCALE GENOMIC DNA]</scope>
    <source>
        <strain evidence="5 6">SF-1</strain>
    </source>
</reference>
<dbReference type="InterPro" id="IPR011991">
    <property type="entry name" value="ArsR-like_HTH"/>
</dbReference>
<dbReference type="NCBIfam" id="NF033788">
    <property type="entry name" value="HTH_metalloreg"/>
    <property type="match status" value="1"/>
</dbReference>
<dbReference type="Proteomes" id="UP000031014">
    <property type="component" value="Unassembled WGS sequence"/>
</dbReference>
<evidence type="ECO:0000259" key="4">
    <source>
        <dbReference type="PROSITE" id="PS50987"/>
    </source>
</evidence>
<keyword evidence="3" id="KW-0804">Transcription</keyword>
<keyword evidence="6" id="KW-1185">Reference proteome</keyword>
<dbReference type="SUPFAM" id="SSF46785">
    <property type="entry name" value="Winged helix' DNA-binding domain"/>
    <property type="match status" value="1"/>
</dbReference>
<dbReference type="SMART" id="SM00418">
    <property type="entry name" value="HTH_ARSR"/>
    <property type="match status" value="1"/>
</dbReference>
<name>A0A0A8X6F1_MESS1</name>
<keyword evidence="2" id="KW-0238">DNA-binding</keyword>
<accession>A0A0A8X6F1</accession>
<organism evidence="5 6">
    <name type="scientific">Mesobacillus selenatarsenatis (strain DSM 18680 / JCM 14380 / FERM P-15431 / SF-1)</name>
    <dbReference type="NCBI Taxonomy" id="1321606"/>
    <lineage>
        <taxon>Bacteria</taxon>
        <taxon>Bacillati</taxon>
        <taxon>Bacillota</taxon>
        <taxon>Bacilli</taxon>
        <taxon>Bacillales</taxon>
        <taxon>Bacillaceae</taxon>
        <taxon>Mesobacillus</taxon>
    </lineage>
</organism>
<gene>
    <name evidence="5" type="ORF">SAMD00020551_3640</name>
</gene>
<evidence type="ECO:0000313" key="5">
    <source>
        <dbReference type="EMBL" id="GAM15483.1"/>
    </source>
</evidence>
<dbReference type="PANTHER" id="PTHR33154:SF18">
    <property type="entry name" value="ARSENICAL RESISTANCE OPERON REPRESSOR"/>
    <property type="match status" value="1"/>
</dbReference>